<dbReference type="PROSITE" id="PS50880">
    <property type="entry name" value="TOPRIM"/>
    <property type="match status" value="1"/>
</dbReference>
<dbReference type="SUPFAM" id="SSF56731">
    <property type="entry name" value="DNA primase core"/>
    <property type="match status" value="1"/>
</dbReference>
<sequence length="971" mass="111316">MSDNIFQTIKQTISKHDFKDFVQSVYGIEFKSGNAFCPFHDHGHNTPSLGINSDSNGAFFKCFACNASGDITKFVELKEHISPLQAAKKVCDHFGIPNTINAKDMSEEEKKAYEEHQALIKAENEARIKKEAEQRAKKEVALKARLAKIAPQLVENKLKNYDLIKDQISALFPTQVNNFDSYSRELIGYSFEHKSLAIIIRDASGVPVNIKYREKFAYDTYKGELTSERMPGKWIGESGAHASPFPLNFYDDYKGSNVVICEGEKDALNLMCFNVCALTLGGVTASWEEYKELLRDKHVFIWFDHDEAGYENAIKKFYEIKDVARSVRIVLFYMIGKNFSKGYDISDYLYDHAYKFQNASPLEVVAFSCFEPTNVVIDEICEYFPNLSAKLERYKTKKIVKHFDEIFREILTQDEDGNYVNIFNVKGELDEEYIQAILKQAKELKKKFGEKYNRFKKAYFEGFLLEDGEKGDFDKFSEVFDKLLYINKTVLTNYHQTHITDMTESFRKSLNKVGYQTAQYRGELYFWTKTHYAKLDLPTLSYFIQEHWMNKACVDKKKASAKNAKEIIDNILNTAKPLDFVRRDDARRIVNFKNGTLFISKNGVRTFKPMHDPRDATLNILEFNYDKSAKCHKWHNFLRQVLPDEDDRKTLMEFIGYCFLPSHDFESFLFLYGKSGANGKSVILSVIRDFFGAENVSSLQLQQFEGHQTHALVGKFLNIGSEIDKNGTDKGQLSVLKTLVSAKDEVNINPKGETPFSLPPSEKPKLAFAGNEKPKQNLDNGFFRRMLVLTFDTEIQDDRKIRNLSDRFADEMSGIFSLAMEGLDRLIVQGKFTKSKRMLGEIEEYKDEVNPMRTFVKDAIIADANWLVPNTYLYQVYKSYVEGKGGVAMKEQKFFGTLKEELLLKNIVVTKGQKRLSTIYTGITSNKPYCTFGIKLSDANLDFDSICISGSQLMIEAMNIYQANGAAPDVD</sequence>
<evidence type="ECO:0000259" key="11">
    <source>
        <dbReference type="PROSITE" id="PS50880"/>
    </source>
</evidence>
<dbReference type="PANTHER" id="PTHR35372">
    <property type="entry name" value="ATP BINDING PROTEIN-RELATED"/>
    <property type="match status" value="1"/>
</dbReference>
<dbReference type="PROSITE" id="PS51206">
    <property type="entry name" value="SF3_HELICASE_1"/>
    <property type="match status" value="1"/>
</dbReference>
<feature type="domain" description="Toprim" evidence="11">
    <location>
        <begin position="256"/>
        <end position="335"/>
    </location>
</feature>
<comment type="caution">
    <text evidence="13">The sequence shown here is derived from an EMBL/GenBank/DDBJ whole genome shotgun (WGS) entry which is preliminary data.</text>
</comment>
<dbReference type="InterPro" id="IPR006500">
    <property type="entry name" value="Helicase_put_C_phage/plasmid"/>
</dbReference>
<accession>A0A1Y5NES9</accession>
<keyword evidence="7" id="KW-0378">Hydrolase</keyword>
<dbReference type="GO" id="GO:0008270">
    <property type="term" value="F:zinc ion binding"/>
    <property type="evidence" value="ECO:0007669"/>
    <property type="project" value="InterPro"/>
</dbReference>
<evidence type="ECO:0000256" key="2">
    <source>
        <dbReference type="ARBA" id="ARBA00022515"/>
    </source>
</evidence>
<dbReference type="GO" id="GO:1990077">
    <property type="term" value="C:primosome complex"/>
    <property type="evidence" value="ECO:0007669"/>
    <property type="project" value="UniProtKB-KW"/>
</dbReference>
<proteinExistence type="predicted"/>
<dbReference type="AlphaFoldDB" id="A0A1Y5NES9"/>
<feature type="coiled-coil region" evidence="10">
    <location>
        <begin position="106"/>
        <end position="139"/>
    </location>
</feature>
<evidence type="ECO:0000256" key="9">
    <source>
        <dbReference type="ARBA" id="ARBA00023163"/>
    </source>
</evidence>
<dbReference type="NCBIfam" id="TIGR01613">
    <property type="entry name" value="primase_Cterm"/>
    <property type="match status" value="1"/>
</dbReference>
<keyword evidence="6" id="KW-0547">Nucleotide-binding</keyword>
<dbReference type="InterPro" id="IPR034154">
    <property type="entry name" value="TOPRIM_DnaG/twinkle"/>
</dbReference>
<protein>
    <recommendedName>
        <fullName evidence="15">DNA primase</fullName>
    </recommendedName>
</protein>
<reference evidence="13 14" key="1">
    <citation type="submission" date="2017-04" db="EMBL/GenBank/DDBJ databases">
        <title>Complete genome of Campylobacter concisus ATCC 33237T and draft genomes for an additional eight well characterized C. concisus strains.</title>
        <authorList>
            <person name="Cornelius A.J."/>
            <person name="Miller W.G."/>
            <person name="Lastovica A.J."/>
            <person name="On S.L."/>
            <person name="French N.P."/>
            <person name="Vandenberg O."/>
            <person name="Biggs P.J."/>
        </authorList>
    </citation>
    <scope>NUCLEOTIDE SEQUENCE [LARGE SCALE GENOMIC DNA]</scope>
    <source>
        <strain evidence="13 14">Lasto205.94</strain>
    </source>
</reference>
<evidence type="ECO:0000256" key="5">
    <source>
        <dbReference type="ARBA" id="ARBA00022705"/>
    </source>
</evidence>
<dbReference type="GO" id="GO:0000428">
    <property type="term" value="C:DNA-directed RNA polymerase complex"/>
    <property type="evidence" value="ECO:0007669"/>
    <property type="project" value="UniProtKB-KW"/>
</dbReference>
<organism evidence="13 14">
    <name type="scientific">Campylobacter concisus</name>
    <dbReference type="NCBI Taxonomy" id="199"/>
    <lineage>
        <taxon>Bacteria</taxon>
        <taxon>Pseudomonadati</taxon>
        <taxon>Campylobacterota</taxon>
        <taxon>Epsilonproteobacteria</taxon>
        <taxon>Campylobacterales</taxon>
        <taxon>Campylobacteraceae</taxon>
        <taxon>Campylobacter</taxon>
    </lineage>
</organism>
<keyword evidence="5" id="KW-0235">DNA replication</keyword>
<dbReference type="InterPro" id="IPR006171">
    <property type="entry name" value="TOPRIM_dom"/>
</dbReference>
<dbReference type="EMBL" id="NDYR01000009">
    <property type="protein sequence ID" value="OUT17923.1"/>
    <property type="molecule type" value="Genomic_DNA"/>
</dbReference>
<keyword evidence="3" id="KW-0808">Transferase</keyword>
<evidence type="ECO:0000256" key="8">
    <source>
        <dbReference type="ARBA" id="ARBA00022840"/>
    </source>
</evidence>
<dbReference type="Pfam" id="PF08706">
    <property type="entry name" value="D5_N"/>
    <property type="match status" value="1"/>
</dbReference>
<dbReference type="PANTHER" id="PTHR35372:SF2">
    <property type="entry name" value="SF3 HELICASE DOMAIN-CONTAINING PROTEIN"/>
    <property type="match status" value="1"/>
</dbReference>
<dbReference type="InterPro" id="IPR002694">
    <property type="entry name" value="Znf_CHC2"/>
</dbReference>
<dbReference type="Pfam" id="PF13155">
    <property type="entry name" value="Toprim_2"/>
    <property type="match status" value="1"/>
</dbReference>
<keyword evidence="1" id="KW-0240">DNA-directed RNA polymerase</keyword>
<evidence type="ECO:0000259" key="12">
    <source>
        <dbReference type="PROSITE" id="PS51206"/>
    </source>
</evidence>
<dbReference type="InterPro" id="IPR014818">
    <property type="entry name" value="Phage/plasmid_primase_P4_C"/>
</dbReference>
<dbReference type="GO" id="GO:0006269">
    <property type="term" value="P:DNA replication, synthesis of primer"/>
    <property type="evidence" value="ECO:0007669"/>
    <property type="project" value="UniProtKB-KW"/>
</dbReference>
<keyword evidence="9" id="KW-0804">Transcription</keyword>
<dbReference type="InterPro" id="IPR045455">
    <property type="entry name" value="NrS-1_pol-like_helicase"/>
</dbReference>
<evidence type="ECO:0000256" key="1">
    <source>
        <dbReference type="ARBA" id="ARBA00022478"/>
    </source>
</evidence>
<dbReference type="SMART" id="SM00400">
    <property type="entry name" value="ZnF_CHCC"/>
    <property type="match status" value="1"/>
</dbReference>
<evidence type="ECO:0000256" key="7">
    <source>
        <dbReference type="ARBA" id="ARBA00022801"/>
    </source>
</evidence>
<name>A0A1Y5NES9_9BACT</name>
<dbReference type="Gene3D" id="3.40.1360.10">
    <property type="match status" value="1"/>
</dbReference>
<evidence type="ECO:0000256" key="10">
    <source>
        <dbReference type="SAM" id="Coils"/>
    </source>
</evidence>
<evidence type="ECO:0000256" key="4">
    <source>
        <dbReference type="ARBA" id="ARBA00022695"/>
    </source>
</evidence>
<dbReference type="InterPro" id="IPR014015">
    <property type="entry name" value="Helicase_SF3_DNA-vir"/>
</dbReference>
<dbReference type="InterPro" id="IPR051620">
    <property type="entry name" value="ORF904-like_C"/>
</dbReference>
<evidence type="ECO:0008006" key="15">
    <source>
        <dbReference type="Google" id="ProtNLM"/>
    </source>
</evidence>
<dbReference type="RefSeq" id="WP_087586376.1">
    <property type="nucleotide sequence ID" value="NZ_CABMKP010000009.1"/>
</dbReference>
<gene>
    <name evidence="13" type="ORF">B9N61_06155</name>
</gene>
<evidence type="ECO:0000256" key="3">
    <source>
        <dbReference type="ARBA" id="ARBA00022679"/>
    </source>
</evidence>
<dbReference type="Pfam" id="PF01807">
    <property type="entry name" value="Zn_ribbon_DnaG"/>
    <property type="match status" value="1"/>
</dbReference>
<dbReference type="Gene3D" id="3.90.580.10">
    <property type="entry name" value="Zinc finger, CHC2-type domain"/>
    <property type="match status" value="1"/>
</dbReference>
<dbReference type="Gene3D" id="3.40.50.300">
    <property type="entry name" value="P-loop containing nucleotide triphosphate hydrolases"/>
    <property type="match status" value="1"/>
</dbReference>
<feature type="domain" description="SF3 helicase" evidence="12">
    <location>
        <begin position="646"/>
        <end position="804"/>
    </location>
</feature>
<evidence type="ECO:0000313" key="13">
    <source>
        <dbReference type="EMBL" id="OUT17923.1"/>
    </source>
</evidence>
<dbReference type="Pfam" id="PF19263">
    <property type="entry name" value="DUF5906"/>
    <property type="match status" value="1"/>
</dbReference>
<dbReference type="SUPFAM" id="SSF57783">
    <property type="entry name" value="Zinc beta-ribbon"/>
    <property type="match status" value="1"/>
</dbReference>
<dbReference type="InterPro" id="IPR036977">
    <property type="entry name" value="DNA_primase_Znf_CHC2"/>
</dbReference>
<dbReference type="GO" id="GO:0005524">
    <property type="term" value="F:ATP binding"/>
    <property type="evidence" value="ECO:0007669"/>
    <property type="project" value="UniProtKB-KW"/>
</dbReference>
<dbReference type="GO" id="GO:0016787">
    <property type="term" value="F:hydrolase activity"/>
    <property type="evidence" value="ECO:0007669"/>
    <property type="project" value="UniProtKB-KW"/>
</dbReference>
<dbReference type="CDD" id="cd01029">
    <property type="entry name" value="TOPRIM_primases"/>
    <property type="match status" value="1"/>
</dbReference>
<dbReference type="GO" id="GO:0003899">
    <property type="term" value="F:DNA-directed RNA polymerase activity"/>
    <property type="evidence" value="ECO:0007669"/>
    <property type="project" value="InterPro"/>
</dbReference>
<dbReference type="InterPro" id="IPR027417">
    <property type="entry name" value="P-loop_NTPase"/>
</dbReference>
<keyword evidence="8" id="KW-0067">ATP-binding</keyword>
<dbReference type="GO" id="GO:0003677">
    <property type="term" value="F:DNA binding"/>
    <property type="evidence" value="ECO:0007669"/>
    <property type="project" value="InterPro"/>
</dbReference>
<evidence type="ECO:0000313" key="14">
    <source>
        <dbReference type="Proteomes" id="UP000196534"/>
    </source>
</evidence>
<keyword evidence="2" id="KW-0639">Primosome</keyword>
<evidence type="ECO:0000256" key="6">
    <source>
        <dbReference type="ARBA" id="ARBA00022741"/>
    </source>
</evidence>
<dbReference type="Proteomes" id="UP000196534">
    <property type="component" value="Unassembled WGS sequence"/>
</dbReference>
<keyword evidence="10" id="KW-0175">Coiled coil</keyword>
<keyword evidence="4" id="KW-0548">Nucleotidyltransferase</keyword>